<reference evidence="2 3" key="2">
    <citation type="submission" date="2018-11" db="EMBL/GenBank/DDBJ databases">
        <authorList>
            <consortium name="Pathogen Informatics"/>
        </authorList>
    </citation>
    <scope>NUCLEOTIDE SEQUENCE [LARGE SCALE GENOMIC DNA]</scope>
</reference>
<feature type="compositionally biased region" description="Basic and acidic residues" evidence="1">
    <location>
        <begin position="142"/>
        <end position="163"/>
    </location>
</feature>
<dbReference type="STRING" id="6205.A0A0R3X8M2"/>
<accession>A0A0R3X8M2</accession>
<proteinExistence type="predicted"/>
<evidence type="ECO:0000313" key="2">
    <source>
        <dbReference type="EMBL" id="VDM34846.1"/>
    </source>
</evidence>
<dbReference type="WBParaSite" id="TTAC_0000989701-mRNA-1">
    <property type="protein sequence ID" value="TTAC_0000989701-mRNA-1"/>
    <property type="gene ID" value="TTAC_0000989701"/>
</dbReference>
<protein>
    <submittedName>
        <fullName evidence="2 4">Uncharacterized protein</fullName>
    </submittedName>
</protein>
<keyword evidence="3" id="KW-1185">Reference proteome</keyword>
<dbReference type="EMBL" id="UYWX01021129">
    <property type="protein sequence ID" value="VDM34846.1"/>
    <property type="molecule type" value="Genomic_DNA"/>
</dbReference>
<evidence type="ECO:0000313" key="4">
    <source>
        <dbReference type="WBParaSite" id="TTAC_0000989701-mRNA-1"/>
    </source>
</evidence>
<reference evidence="4" key="1">
    <citation type="submission" date="2017-02" db="UniProtKB">
        <authorList>
            <consortium name="WormBaseParasite"/>
        </authorList>
    </citation>
    <scope>IDENTIFICATION</scope>
</reference>
<dbReference type="OrthoDB" id="3225452at2759"/>
<evidence type="ECO:0000313" key="3">
    <source>
        <dbReference type="Proteomes" id="UP000274429"/>
    </source>
</evidence>
<feature type="region of interest" description="Disordered" evidence="1">
    <location>
        <begin position="142"/>
        <end position="170"/>
    </location>
</feature>
<organism evidence="4">
    <name type="scientific">Hydatigena taeniaeformis</name>
    <name type="common">Feline tapeworm</name>
    <name type="synonym">Taenia taeniaeformis</name>
    <dbReference type="NCBI Taxonomy" id="6205"/>
    <lineage>
        <taxon>Eukaryota</taxon>
        <taxon>Metazoa</taxon>
        <taxon>Spiralia</taxon>
        <taxon>Lophotrochozoa</taxon>
        <taxon>Platyhelminthes</taxon>
        <taxon>Cestoda</taxon>
        <taxon>Eucestoda</taxon>
        <taxon>Cyclophyllidea</taxon>
        <taxon>Taeniidae</taxon>
        <taxon>Hydatigera</taxon>
    </lineage>
</organism>
<evidence type="ECO:0000256" key="1">
    <source>
        <dbReference type="SAM" id="MobiDB-lite"/>
    </source>
</evidence>
<dbReference type="AlphaFoldDB" id="A0A0R3X8M2"/>
<gene>
    <name evidence="2" type="ORF">TTAC_LOCUS9882</name>
</gene>
<name>A0A0R3X8M2_HYDTA</name>
<dbReference type="Proteomes" id="UP000274429">
    <property type="component" value="Unassembled WGS sequence"/>
</dbReference>
<sequence length="170" mass="18932">MDRIHLLHGLPPPTSETEFHCQRSMLGTCTSTSSLSSEFPAFRRQEDVWYPDYMPSSALVEEVGGPPPNNTTPAPTAAASLPRDLLLQHALMHIPSSIAPVPPGTFSITELIRQNHQQQQHIFSRAISPGEVDEPLRHQSLDGMAYDHGDETTEDGYRFEHSKSNSHHSR</sequence>